<dbReference type="RefSeq" id="WP_154237230.1">
    <property type="nucleotide sequence ID" value="NZ_JBBNKM010000014.1"/>
</dbReference>
<dbReference type="InterPro" id="IPR009057">
    <property type="entry name" value="Homeodomain-like_sf"/>
</dbReference>
<dbReference type="Gene3D" id="2.60.120.10">
    <property type="entry name" value="Jelly Rolls"/>
    <property type="match status" value="1"/>
</dbReference>
<keyword evidence="3" id="KW-0804">Transcription</keyword>
<proteinExistence type="predicted"/>
<reference evidence="4" key="1">
    <citation type="journal article" date="2019" name="Nat. Med.">
        <title>A library of human gut bacterial isolates paired with longitudinal multiomics data enables mechanistic microbiome research.</title>
        <authorList>
            <person name="Poyet M."/>
            <person name="Groussin M."/>
            <person name="Gibbons S.M."/>
            <person name="Avila-Pacheco J."/>
            <person name="Jiang X."/>
            <person name="Kearney S.M."/>
            <person name="Perrotta A.R."/>
            <person name="Berdy B."/>
            <person name="Zhao S."/>
            <person name="Lieberman T.D."/>
            <person name="Swanson P.K."/>
            <person name="Smith M."/>
            <person name="Roesemann S."/>
            <person name="Alexander J.E."/>
            <person name="Rich S.A."/>
            <person name="Livny J."/>
            <person name="Vlamakis H."/>
            <person name="Clish C."/>
            <person name="Bullock K."/>
            <person name="Deik A."/>
            <person name="Scott J."/>
            <person name="Pierce K.A."/>
            <person name="Xavier R.J."/>
            <person name="Alm E.J."/>
        </authorList>
    </citation>
    <scope>NUCLEOTIDE SEQUENCE</scope>
    <source>
        <strain evidence="4">BIOML-A18</strain>
    </source>
</reference>
<dbReference type="SMART" id="SM00342">
    <property type="entry name" value="HTH_ARAC"/>
    <property type="match status" value="1"/>
</dbReference>
<comment type="caution">
    <text evidence="4">The sequence shown here is derived from an EMBL/GenBank/DDBJ whole genome shotgun (WGS) entry which is preliminary data.</text>
</comment>
<dbReference type="InterPro" id="IPR014710">
    <property type="entry name" value="RmlC-like_jellyroll"/>
</dbReference>
<dbReference type="InterPro" id="IPR037923">
    <property type="entry name" value="HTH-like"/>
</dbReference>
<keyword evidence="1" id="KW-0805">Transcription regulation</keyword>
<dbReference type="PANTHER" id="PTHR43280">
    <property type="entry name" value="ARAC-FAMILY TRANSCRIPTIONAL REGULATOR"/>
    <property type="match status" value="1"/>
</dbReference>
<dbReference type="Pfam" id="PF12833">
    <property type="entry name" value="HTH_18"/>
    <property type="match status" value="1"/>
</dbReference>
<dbReference type="SUPFAM" id="SSF51215">
    <property type="entry name" value="Regulatory protein AraC"/>
    <property type="match status" value="1"/>
</dbReference>
<evidence type="ECO:0000313" key="4">
    <source>
        <dbReference type="EMBL" id="MSA69248.1"/>
    </source>
</evidence>
<dbReference type="PANTHER" id="PTHR43280:SF28">
    <property type="entry name" value="HTH-TYPE TRANSCRIPTIONAL ACTIVATOR RHAS"/>
    <property type="match status" value="1"/>
</dbReference>
<organism evidence="4">
    <name type="scientific">Ligilactobacillus ruminis</name>
    <dbReference type="NCBI Taxonomy" id="1623"/>
    <lineage>
        <taxon>Bacteria</taxon>
        <taxon>Bacillati</taxon>
        <taxon>Bacillota</taxon>
        <taxon>Bacilli</taxon>
        <taxon>Lactobacillales</taxon>
        <taxon>Lactobacillaceae</taxon>
        <taxon>Ligilactobacillus</taxon>
    </lineage>
</organism>
<dbReference type="Gene3D" id="1.10.10.60">
    <property type="entry name" value="Homeodomain-like"/>
    <property type="match status" value="2"/>
</dbReference>
<dbReference type="EMBL" id="WKOD01000033">
    <property type="protein sequence ID" value="MSA69248.1"/>
    <property type="molecule type" value="Genomic_DNA"/>
</dbReference>
<dbReference type="AlphaFoldDB" id="A0A6A8H8D1"/>
<gene>
    <name evidence="4" type="ORF">GKC89_09180</name>
</gene>
<dbReference type="InterPro" id="IPR003313">
    <property type="entry name" value="AraC-bd"/>
</dbReference>
<evidence type="ECO:0000256" key="2">
    <source>
        <dbReference type="ARBA" id="ARBA00023125"/>
    </source>
</evidence>
<dbReference type="GO" id="GO:0043565">
    <property type="term" value="F:sequence-specific DNA binding"/>
    <property type="evidence" value="ECO:0007669"/>
    <property type="project" value="InterPro"/>
</dbReference>
<dbReference type="CDD" id="cd06996">
    <property type="entry name" value="cupin_Lmo2851-like_N"/>
    <property type="match status" value="1"/>
</dbReference>
<accession>A0A6A8H8D1</accession>
<dbReference type="Pfam" id="PF02311">
    <property type="entry name" value="AraC_binding"/>
    <property type="match status" value="1"/>
</dbReference>
<dbReference type="PROSITE" id="PS01124">
    <property type="entry name" value="HTH_ARAC_FAMILY_2"/>
    <property type="match status" value="1"/>
</dbReference>
<evidence type="ECO:0000256" key="1">
    <source>
        <dbReference type="ARBA" id="ARBA00023015"/>
    </source>
</evidence>
<name>A0A6A8H8D1_9LACO</name>
<sequence>MKKEIIRKLHELTPVEERQRKTGLFIEDMPAGALNMQEGHGRTLNNYFFRNREIYLSRHNRFAPYPLHRHTFLEINYMLRGSADQTVDGNLVHLDQGDLILLDVGTSHSISALGENDLLINILFRNTNISLDLLKELKGQGSVLFNFLLKEDERKSTRDFVVFRTDNNFRLRETLDDIIDEYFTNQQFSDLMLKSYLNILLAQLIRNYNVQIPEDGATKRLVVDMLSDITNEYATVSLKELSERYCYNRNYLSNIFKKEVGITFSEVLNRQRITEAHRLLVTTGLPVSDIMGEVGITNKSFFYRKYEEMYKITPGKSRRNGGHDFF</sequence>
<dbReference type="InterPro" id="IPR018060">
    <property type="entry name" value="HTH_AraC"/>
</dbReference>
<dbReference type="SUPFAM" id="SSF46689">
    <property type="entry name" value="Homeodomain-like"/>
    <property type="match status" value="1"/>
</dbReference>
<keyword evidence="2" id="KW-0238">DNA-binding</keyword>
<evidence type="ECO:0000256" key="3">
    <source>
        <dbReference type="ARBA" id="ARBA00023163"/>
    </source>
</evidence>
<protein>
    <submittedName>
        <fullName evidence="4">Helix-turn-helix domain-containing protein</fullName>
    </submittedName>
</protein>
<dbReference type="GO" id="GO:0003700">
    <property type="term" value="F:DNA-binding transcription factor activity"/>
    <property type="evidence" value="ECO:0007669"/>
    <property type="project" value="InterPro"/>
</dbReference>